<gene>
    <name evidence="1" type="ORF">OWV82_002299</name>
</gene>
<dbReference type="EMBL" id="CM051394">
    <property type="protein sequence ID" value="KAJ4729528.1"/>
    <property type="molecule type" value="Genomic_DNA"/>
</dbReference>
<sequence>MSYQRPPNDPYPPPGYSAAYPPPQGYPSSAPPPPYEGYAPPSQGYPYAPPPPPGGPRPYEGYQGYFAEGYPPPPPRPGQPQYPQHCHYEHYHYENQSATGCFSFLQGWGFNADYFFIGQRFYVGRPSEFGCTLLLLYDGGMLLLSMMVAVKDRSCLLCFRV</sequence>
<accession>A0ACC1Z1C1</accession>
<proteinExistence type="predicted"/>
<protein>
    <submittedName>
        <fullName evidence="1">Uncharacterized protein</fullName>
    </submittedName>
</protein>
<evidence type="ECO:0000313" key="2">
    <source>
        <dbReference type="Proteomes" id="UP001164539"/>
    </source>
</evidence>
<evidence type="ECO:0000313" key="1">
    <source>
        <dbReference type="EMBL" id="KAJ4729528.1"/>
    </source>
</evidence>
<comment type="caution">
    <text evidence="1">The sequence shown here is derived from an EMBL/GenBank/DDBJ whole genome shotgun (WGS) entry which is preliminary data.</text>
</comment>
<keyword evidence="2" id="KW-1185">Reference proteome</keyword>
<reference evidence="1 2" key="1">
    <citation type="journal article" date="2023" name="Science">
        <title>Complex scaffold remodeling in plant triterpene biosynthesis.</title>
        <authorList>
            <person name="De La Pena R."/>
            <person name="Hodgson H."/>
            <person name="Liu J.C."/>
            <person name="Stephenson M.J."/>
            <person name="Martin A.C."/>
            <person name="Owen C."/>
            <person name="Harkess A."/>
            <person name="Leebens-Mack J."/>
            <person name="Jimenez L.E."/>
            <person name="Osbourn A."/>
            <person name="Sattely E.S."/>
        </authorList>
    </citation>
    <scope>NUCLEOTIDE SEQUENCE [LARGE SCALE GENOMIC DNA]</scope>
    <source>
        <strain evidence="2">cv. JPN11</strain>
        <tissue evidence="1">Leaf</tissue>
    </source>
</reference>
<name>A0ACC1Z1C1_MELAZ</name>
<organism evidence="1 2">
    <name type="scientific">Melia azedarach</name>
    <name type="common">Chinaberry tree</name>
    <dbReference type="NCBI Taxonomy" id="155640"/>
    <lineage>
        <taxon>Eukaryota</taxon>
        <taxon>Viridiplantae</taxon>
        <taxon>Streptophyta</taxon>
        <taxon>Embryophyta</taxon>
        <taxon>Tracheophyta</taxon>
        <taxon>Spermatophyta</taxon>
        <taxon>Magnoliopsida</taxon>
        <taxon>eudicotyledons</taxon>
        <taxon>Gunneridae</taxon>
        <taxon>Pentapetalae</taxon>
        <taxon>rosids</taxon>
        <taxon>malvids</taxon>
        <taxon>Sapindales</taxon>
        <taxon>Meliaceae</taxon>
        <taxon>Melia</taxon>
    </lineage>
</organism>
<dbReference type="Proteomes" id="UP001164539">
    <property type="component" value="Chromosome 1"/>
</dbReference>